<evidence type="ECO:0000313" key="3">
    <source>
        <dbReference type="EMBL" id="GAA4929385.1"/>
    </source>
</evidence>
<keyword evidence="4" id="KW-1185">Reference proteome</keyword>
<evidence type="ECO:0000313" key="4">
    <source>
        <dbReference type="Proteomes" id="UP001501436"/>
    </source>
</evidence>
<sequence>MYKTIVFTILLAGVLSSAEAQQTPVSTNLRAVTRGITVHSIPDTLHSPRKAVTHSLVIPGWGQLYNHKWWKMPVVYGGLGLIGSAIIFNQRYYNQFLTIARYRRSGEQPSPEDKYYKEYKALKDRSASDTYVENALNGYRRNRDLAILGMLGGWGIQMIDAYIDAKFIHSYSIDDNLSFDVRPSLITQSMYASRISAQFIPSLKFTAAF</sequence>
<comment type="caution">
    <text evidence="3">The sequence shown here is derived from an EMBL/GenBank/DDBJ whole genome shotgun (WGS) entry which is preliminary data.</text>
</comment>
<dbReference type="RefSeq" id="WP_345333836.1">
    <property type="nucleotide sequence ID" value="NZ_BAABJI010000004.1"/>
</dbReference>
<evidence type="ECO:0000256" key="1">
    <source>
        <dbReference type="SAM" id="SignalP"/>
    </source>
</evidence>
<feature type="chain" id="PRO_5045905615" description="DUF5683 domain-containing protein" evidence="1">
    <location>
        <begin position="21"/>
        <end position="209"/>
    </location>
</feature>
<reference evidence="4" key="1">
    <citation type="journal article" date="2019" name="Int. J. Syst. Evol. Microbiol.">
        <title>The Global Catalogue of Microorganisms (GCM) 10K type strain sequencing project: providing services to taxonomists for standard genome sequencing and annotation.</title>
        <authorList>
            <consortium name="The Broad Institute Genomics Platform"/>
            <consortium name="The Broad Institute Genome Sequencing Center for Infectious Disease"/>
            <person name="Wu L."/>
            <person name="Ma J."/>
        </authorList>
    </citation>
    <scope>NUCLEOTIDE SEQUENCE [LARGE SCALE GENOMIC DNA]</scope>
    <source>
        <strain evidence="4">JCM 18283</strain>
    </source>
</reference>
<dbReference type="Pfam" id="PF18935">
    <property type="entry name" value="DUF5683"/>
    <property type="match status" value="1"/>
</dbReference>
<evidence type="ECO:0000259" key="2">
    <source>
        <dbReference type="Pfam" id="PF18935"/>
    </source>
</evidence>
<feature type="signal peptide" evidence="1">
    <location>
        <begin position="1"/>
        <end position="20"/>
    </location>
</feature>
<gene>
    <name evidence="3" type="ORF">GCM10023313_37600</name>
</gene>
<name>A0ABP9G6D1_9SPHI</name>
<keyword evidence="1" id="KW-0732">Signal</keyword>
<feature type="domain" description="DUF5683" evidence="2">
    <location>
        <begin position="45"/>
        <end position="193"/>
    </location>
</feature>
<dbReference type="InterPro" id="IPR043738">
    <property type="entry name" value="DUF5683"/>
</dbReference>
<protein>
    <recommendedName>
        <fullName evidence="2">DUF5683 domain-containing protein</fullName>
    </recommendedName>
</protein>
<dbReference type="EMBL" id="BAABJI010000004">
    <property type="protein sequence ID" value="GAA4929385.1"/>
    <property type="molecule type" value="Genomic_DNA"/>
</dbReference>
<accession>A0ABP9G6D1</accession>
<dbReference type="Proteomes" id="UP001501436">
    <property type="component" value="Unassembled WGS sequence"/>
</dbReference>
<organism evidence="3 4">
    <name type="scientific">Mucilaginibacter defluvii</name>
    <dbReference type="NCBI Taxonomy" id="1196019"/>
    <lineage>
        <taxon>Bacteria</taxon>
        <taxon>Pseudomonadati</taxon>
        <taxon>Bacteroidota</taxon>
        <taxon>Sphingobacteriia</taxon>
        <taxon>Sphingobacteriales</taxon>
        <taxon>Sphingobacteriaceae</taxon>
        <taxon>Mucilaginibacter</taxon>
    </lineage>
</organism>
<proteinExistence type="predicted"/>